<dbReference type="EC" id="2.7.1.23" evidence="6"/>
<feature type="binding site" evidence="6">
    <location>
        <position position="219"/>
    </location>
    <ligand>
        <name>NAD(+)</name>
        <dbReference type="ChEBI" id="CHEBI:57540"/>
    </ligand>
</feature>
<comment type="subcellular location">
    <subcellularLocation>
        <location evidence="6">Cytoplasm</location>
    </subcellularLocation>
</comment>
<reference evidence="7 8" key="1">
    <citation type="submission" date="2023-08" db="EMBL/GenBank/DDBJ databases">
        <title>Functional and genomic diversity of the sorghum phyllosphere microbiome.</title>
        <authorList>
            <person name="Shade A."/>
        </authorList>
    </citation>
    <scope>NUCLEOTIDE SEQUENCE [LARGE SCALE GENOMIC DNA]</scope>
    <source>
        <strain evidence="7 8">SORGH_AS_0335</strain>
    </source>
</reference>
<gene>
    <name evidence="6" type="primary">nadK</name>
    <name evidence="7" type="ORF">QE399_000173</name>
</gene>
<evidence type="ECO:0000313" key="7">
    <source>
        <dbReference type="EMBL" id="MDR6212484.1"/>
    </source>
</evidence>
<comment type="catalytic activity">
    <reaction evidence="5 6">
        <text>NAD(+) + ATP = ADP + NADP(+) + H(+)</text>
        <dbReference type="Rhea" id="RHEA:18629"/>
        <dbReference type="ChEBI" id="CHEBI:15378"/>
        <dbReference type="ChEBI" id="CHEBI:30616"/>
        <dbReference type="ChEBI" id="CHEBI:57540"/>
        <dbReference type="ChEBI" id="CHEBI:58349"/>
        <dbReference type="ChEBI" id="CHEBI:456216"/>
        <dbReference type="EC" id="2.7.1.23"/>
    </reaction>
</comment>
<dbReference type="Proteomes" id="UP001267710">
    <property type="component" value="Unassembled WGS sequence"/>
</dbReference>
<comment type="cofactor">
    <cofactor evidence="6">
        <name>a divalent metal cation</name>
        <dbReference type="ChEBI" id="CHEBI:60240"/>
    </cofactor>
</comment>
<dbReference type="InterPro" id="IPR017437">
    <property type="entry name" value="ATP-NAD_kinase_PpnK-typ_C"/>
</dbReference>
<protein>
    <recommendedName>
        <fullName evidence="6">NAD kinase</fullName>
        <ecNumber evidence="6">2.7.1.23</ecNumber>
    </recommendedName>
    <alternativeName>
        <fullName evidence="6">ATP-dependent NAD kinase</fullName>
    </alternativeName>
</protein>
<feature type="active site" description="Proton acceptor" evidence="6">
    <location>
        <position position="80"/>
    </location>
</feature>
<keyword evidence="8" id="KW-1185">Reference proteome</keyword>
<evidence type="ECO:0000256" key="4">
    <source>
        <dbReference type="ARBA" id="ARBA00023027"/>
    </source>
</evidence>
<comment type="caution">
    <text evidence="7">The sequence shown here is derived from an EMBL/GenBank/DDBJ whole genome shotgun (WGS) entry which is preliminary data.</text>
</comment>
<accession>A0ABU1I843</accession>
<dbReference type="PANTHER" id="PTHR20275:SF0">
    <property type="entry name" value="NAD KINASE"/>
    <property type="match status" value="1"/>
</dbReference>
<dbReference type="Pfam" id="PF01513">
    <property type="entry name" value="NAD_kinase"/>
    <property type="match status" value="1"/>
</dbReference>
<name>A0ABU1I843_9BURK</name>
<evidence type="ECO:0000256" key="1">
    <source>
        <dbReference type="ARBA" id="ARBA00022679"/>
    </source>
</evidence>
<organism evidence="7 8">
    <name type="scientific">Paracidovorax wautersii</name>
    <dbReference type="NCBI Taxonomy" id="1177982"/>
    <lineage>
        <taxon>Bacteria</taxon>
        <taxon>Pseudomonadati</taxon>
        <taxon>Pseudomonadota</taxon>
        <taxon>Betaproteobacteria</taxon>
        <taxon>Burkholderiales</taxon>
        <taxon>Comamonadaceae</taxon>
        <taxon>Paracidovorax</taxon>
    </lineage>
</organism>
<dbReference type="EMBL" id="JAVIZX010000001">
    <property type="protein sequence ID" value="MDR6212484.1"/>
    <property type="molecule type" value="Genomic_DNA"/>
</dbReference>
<evidence type="ECO:0000256" key="2">
    <source>
        <dbReference type="ARBA" id="ARBA00022777"/>
    </source>
</evidence>
<keyword evidence="3 6" id="KW-0521">NADP</keyword>
<evidence type="ECO:0000313" key="8">
    <source>
        <dbReference type="Proteomes" id="UP001267710"/>
    </source>
</evidence>
<dbReference type="SUPFAM" id="SSF111331">
    <property type="entry name" value="NAD kinase/diacylglycerol kinase-like"/>
    <property type="match status" value="1"/>
</dbReference>
<keyword evidence="4 6" id="KW-0520">NAD</keyword>
<dbReference type="InterPro" id="IPR016064">
    <property type="entry name" value="NAD/diacylglycerol_kinase_sf"/>
</dbReference>
<dbReference type="GO" id="GO:0003951">
    <property type="term" value="F:NAD+ kinase activity"/>
    <property type="evidence" value="ECO:0007669"/>
    <property type="project" value="UniProtKB-EC"/>
</dbReference>
<feature type="binding site" evidence="6">
    <location>
        <position position="182"/>
    </location>
    <ligand>
        <name>NAD(+)</name>
        <dbReference type="ChEBI" id="CHEBI:57540"/>
    </ligand>
</feature>
<proteinExistence type="inferred from homology"/>
<dbReference type="NCBIfam" id="NF002561">
    <property type="entry name" value="PRK02155.1"/>
    <property type="match status" value="1"/>
</dbReference>
<keyword evidence="6" id="KW-0067">ATP-binding</keyword>
<dbReference type="Gene3D" id="2.60.200.30">
    <property type="entry name" value="Probable inorganic polyphosphate/atp-NAD kinase, domain 2"/>
    <property type="match status" value="1"/>
</dbReference>
<feature type="binding site" evidence="6">
    <location>
        <begin position="195"/>
        <end position="200"/>
    </location>
    <ligand>
        <name>NAD(+)</name>
        <dbReference type="ChEBI" id="CHEBI:57540"/>
    </ligand>
</feature>
<dbReference type="InterPro" id="IPR002504">
    <property type="entry name" value="NADK"/>
</dbReference>
<dbReference type="InterPro" id="IPR017438">
    <property type="entry name" value="ATP-NAD_kinase_N"/>
</dbReference>
<dbReference type="Gene3D" id="3.40.50.10330">
    <property type="entry name" value="Probable inorganic polyphosphate/atp-NAD kinase, domain 1"/>
    <property type="match status" value="1"/>
</dbReference>
<feature type="binding site" evidence="6">
    <location>
        <begin position="154"/>
        <end position="155"/>
    </location>
    <ligand>
        <name>NAD(+)</name>
        <dbReference type="ChEBI" id="CHEBI:57540"/>
    </ligand>
</feature>
<dbReference type="Pfam" id="PF20143">
    <property type="entry name" value="NAD_kinase_C"/>
    <property type="match status" value="1"/>
</dbReference>
<dbReference type="HAMAP" id="MF_00361">
    <property type="entry name" value="NAD_kinase"/>
    <property type="match status" value="1"/>
</dbReference>
<keyword evidence="2 6" id="KW-0418">Kinase</keyword>
<comment type="similarity">
    <text evidence="6">Belongs to the NAD kinase family.</text>
</comment>
<dbReference type="RefSeq" id="WP_309825435.1">
    <property type="nucleotide sequence ID" value="NZ_JAVIZX010000001.1"/>
</dbReference>
<comment type="function">
    <text evidence="6">Involved in the regulation of the intracellular balance of NAD and NADP, and is a key enzyme in the biosynthesis of NADP. Catalyzes specifically the phosphorylation on 2'-hydroxyl of the adenosine moiety of NAD to yield NADP.</text>
</comment>
<evidence type="ECO:0000256" key="6">
    <source>
        <dbReference type="HAMAP-Rule" id="MF_00361"/>
    </source>
</evidence>
<evidence type="ECO:0000256" key="5">
    <source>
        <dbReference type="ARBA" id="ARBA00047925"/>
    </source>
</evidence>
<dbReference type="PANTHER" id="PTHR20275">
    <property type="entry name" value="NAD KINASE"/>
    <property type="match status" value="1"/>
</dbReference>
<feature type="binding site" evidence="6">
    <location>
        <position position="253"/>
    </location>
    <ligand>
        <name>NAD(+)</name>
        <dbReference type="ChEBI" id="CHEBI:57540"/>
    </ligand>
</feature>
<sequence>MNPKFRRVALIGKYQTSTSGAASGSSRQTIEDIARFLAGRGCAVTLEAETAANTGVTGYEVLDVEGIGTQCDLGLVVGGDGTMLGIGRQLASYRTPLIGINQGRLGFITDIPLEGYEAVLTPMLDGDYEEDVRPLMRARVMRGAECVFEALALNDVVVNRGSTSGMVELRVEVGGQFVSNQRADGLIIASPTGSTAYSLSAGGPMLHPSIPGWVLVPIAPHTLSNRPIVLSDATEVAVEVVGGRDISANFDMQSLASLQHGDRILVQRSEHCVHFLHPRGWNYFATLRKKLRWNEGGS</sequence>
<keyword evidence="6" id="KW-0963">Cytoplasm</keyword>
<feature type="binding site" evidence="6">
    <location>
        <position position="184"/>
    </location>
    <ligand>
        <name>NAD(+)</name>
        <dbReference type="ChEBI" id="CHEBI:57540"/>
    </ligand>
</feature>
<keyword evidence="1 6" id="KW-0808">Transferase</keyword>
<comment type="caution">
    <text evidence="6">Lacks conserved residue(s) required for the propagation of feature annotation.</text>
</comment>
<keyword evidence="6" id="KW-0547">Nucleotide-binding</keyword>
<feature type="binding site" evidence="6">
    <location>
        <begin position="80"/>
        <end position="81"/>
    </location>
    <ligand>
        <name>NAD(+)</name>
        <dbReference type="ChEBI" id="CHEBI:57540"/>
    </ligand>
</feature>
<evidence type="ECO:0000256" key="3">
    <source>
        <dbReference type="ARBA" id="ARBA00022857"/>
    </source>
</evidence>